<reference evidence="3" key="2">
    <citation type="submission" date="2023-06" db="EMBL/GenBank/DDBJ databases">
        <authorList>
            <person name="Ma L."/>
            <person name="Liu K.-W."/>
            <person name="Li Z."/>
            <person name="Hsiao Y.-Y."/>
            <person name="Qi Y."/>
            <person name="Fu T."/>
            <person name="Tang G."/>
            <person name="Zhang D."/>
            <person name="Sun W.-H."/>
            <person name="Liu D.-K."/>
            <person name="Li Y."/>
            <person name="Chen G.-Z."/>
            <person name="Liu X.-D."/>
            <person name="Liao X.-Y."/>
            <person name="Jiang Y.-T."/>
            <person name="Yu X."/>
            <person name="Hao Y."/>
            <person name="Huang J."/>
            <person name="Zhao X.-W."/>
            <person name="Ke S."/>
            <person name="Chen Y.-Y."/>
            <person name="Wu W.-L."/>
            <person name="Hsu J.-L."/>
            <person name="Lin Y.-F."/>
            <person name="Huang M.-D."/>
            <person name="Li C.-Y."/>
            <person name="Huang L."/>
            <person name="Wang Z.-W."/>
            <person name="Zhao X."/>
            <person name="Zhong W.-Y."/>
            <person name="Peng D.-H."/>
            <person name="Ahmad S."/>
            <person name="Lan S."/>
            <person name="Zhang J.-S."/>
            <person name="Tsai W.-C."/>
            <person name="Van De Peer Y."/>
            <person name="Liu Z.-J."/>
        </authorList>
    </citation>
    <scope>NUCLEOTIDE SEQUENCE</scope>
    <source>
        <strain evidence="3">CP</strain>
        <tissue evidence="3">Leaves</tissue>
    </source>
</reference>
<keyword evidence="4" id="KW-1185">Reference proteome</keyword>
<evidence type="ECO:0000313" key="3">
    <source>
        <dbReference type="EMBL" id="KAK1283796.1"/>
    </source>
</evidence>
<feature type="compositionally biased region" description="Low complexity" evidence="1">
    <location>
        <begin position="244"/>
        <end position="256"/>
    </location>
</feature>
<reference evidence="3" key="1">
    <citation type="journal article" date="2023" name="Nat. Commun.">
        <title>Diploid and tetraploid genomes of Acorus and the evolution of monocots.</title>
        <authorList>
            <person name="Ma L."/>
            <person name="Liu K.W."/>
            <person name="Li Z."/>
            <person name="Hsiao Y.Y."/>
            <person name="Qi Y."/>
            <person name="Fu T."/>
            <person name="Tang G.D."/>
            <person name="Zhang D."/>
            <person name="Sun W.H."/>
            <person name="Liu D.K."/>
            <person name="Li Y."/>
            <person name="Chen G.Z."/>
            <person name="Liu X.D."/>
            <person name="Liao X.Y."/>
            <person name="Jiang Y.T."/>
            <person name="Yu X."/>
            <person name="Hao Y."/>
            <person name="Huang J."/>
            <person name="Zhao X.W."/>
            <person name="Ke S."/>
            <person name="Chen Y.Y."/>
            <person name="Wu W.L."/>
            <person name="Hsu J.L."/>
            <person name="Lin Y.F."/>
            <person name="Huang M.D."/>
            <person name="Li C.Y."/>
            <person name="Huang L."/>
            <person name="Wang Z.W."/>
            <person name="Zhao X."/>
            <person name="Zhong W.Y."/>
            <person name="Peng D.H."/>
            <person name="Ahmad S."/>
            <person name="Lan S."/>
            <person name="Zhang J.S."/>
            <person name="Tsai W.C."/>
            <person name="Van de Peer Y."/>
            <person name="Liu Z.J."/>
        </authorList>
    </citation>
    <scope>NUCLEOTIDE SEQUENCE</scope>
    <source>
        <strain evidence="3">CP</strain>
    </source>
</reference>
<dbReference type="AlphaFoldDB" id="A0AAV9C4H3"/>
<keyword evidence="3" id="KW-0808">Transferase</keyword>
<sequence length="416" mass="45187">MCKSKKDVLAAHPTPRPSSRTPQSVSSSFTRTTTATSSSSISSISLSSLRDSLPERPILYRPSEIASATSNFHPSRRLPSASSGWRCTLRGRDAAVFLRPFRRGPPDSARLLDRLTSVSRGHNVSLVRLLGAAASADGSDLYVVYEYVPGASLASCLRNPKNPDFTVLSTWTSRMQVAADLAHGLEYIHNHAAVSSPAGTPRPIVHNRIKSSAIIVTEPSFNAKICHFGTAILSGEAPDDVDAAAAAATATDPSTSKAKRSNNREMKIEGSRGYMAPEVSDSGAISQKSDIFALGVVLLELLSGEGPLKYKVDNAKDEMRRVSLIETARRAMESTAEMERRKNVRRWIDRRLKDSFPVEVAERLARVALDCVHADPEERPDATRVAGAVSKMYLESMAWQESIGVPRDFTVSLGPR</sequence>
<evidence type="ECO:0000313" key="4">
    <source>
        <dbReference type="Proteomes" id="UP001180020"/>
    </source>
</evidence>
<feature type="domain" description="Protein kinase" evidence="2">
    <location>
        <begin position="72"/>
        <end position="394"/>
    </location>
</feature>
<gene>
    <name evidence="3" type="primary">LYK3</name>
    <name evidence="3" type="ORF">QJS10_CPB21g00353</name>
</gene>
<dbReference type="InterPro" id="IPR011009">
    <property type="entry name" value="Kinase-like_dom_sf"/>
</dbReference>
<dbReference type="Gene3D" id="1.10.510.10">
    <property type="entry name" value="Transferase(Phosphotransferase) domain 1"/>
    <property type="match status" value="1"/>
</dbReference>
<dbReference type="GO" id="GO:0005524">
    <property type="term" value="F:ATP binding"/>
    <property type="evidence" value="ECO:0007669"/>
    <property type="project" value="InterPro"/>
</dbReference>
<feature type="compositionally biased region" description="Low complexity" evidence="1">
    <location>
        <begin position="17"/>
        <end position="33"/>
    </location>
</feature>
<comment type="caution">
    <text evidence="3">The sequence shown here is derived from an EMBL/GenBank/DDBJ whole genome shotgun (WGS) entry which is preliminary data.</text>
</comment>
<dbReference type="SUPFAM" id="SSF56112">
    <property type="entry name" value="Protein kinase-like (PK-like)"/>
    <property type="match status" value="1"/>
</dbReference>
<evidence type="ECO:0000256" key="1">
    <source>
        <dbReference type="SAM" id="MobiDB-lite"/>
    </source>
</evidence>
<dbReference type="EMBL" id="JAUJYO010000021">
    <property type="protein sequence ID" value="KAK1283796.1"/>
    <property type="molecule type" value="Genomic_DNA"/>
</dbReference>
<dbReference type="Proteomes" id="UP001180020">
    <property type="component" value="Unassembled WGS sequence"/>
</dbReference>
<keyword evidence="3" id="KW-0675">Receptor</keyword>
<dbReference type="PROSITE" id="PS50011">
    <property type="entry name" value="PROTEIN_KINASE_DOM"/>
    <property type="match status" value="1"/>
</dbReference>
<feature type="region of interest" description="Disordered" evidence="1">
    <location>
        <begin position="1"/>
        <end position="33"/>
    </location>
</feature>
<feature type="region of interest" description="Disordered" evidence="1">
    <location>
        <begin position="244"/>
        <end position="265"/>
    </location>
</feature>
<protein>
    <submittedName>
        <fullName evidence="3">LysM domain receptor-like kinase 3</fullName>
    </submittedName>
</protein>
<dbReference type="InterPro" id="IPR000719">
    <property type="entry name" value="Prot_kinase_dom"/>
</dbReference>
<proteinExistence type="predicted"/>
<keyword evidence="3" id="KW-0418">Kinase</keyword>
<organism evidence="3 4">
    <name type="scientific">Acorus calamus</name>
    <name type="common">Sweet flag</name>
    <dbReference type="NCBI Taxonomy" id="4465"/>
    <lineage>
        <taxon>Eukaryota</taxon>
        <taxon>Viridiplantae</taxon>
        <taxon>Streptophyta</taxon>
        <taxon>Embryophyta</taxon>
        <taxon>Tracheophyta</taxon>
        <taxon>Spermatophyta</taxon>
        <taxon>Magnoliopsida</taxon>
        <taxon>Liliopsida</taxon>
        <taxon>Acoraceae</taxon>
        <taxon>Acorus</taxon>
    </lineage>
</organism>
<accession>A0AAV9C4H3</accession>
<dbReference type="PANTHER" id="PTHR46863:SF1">
    <property type="entry name" value="PROTEIN KINASE SUPERFAMILY PROTEIN"/>
    <property type="match status" value="1"/>
</dbReference>
<dbReference type="Pfam" id="PF00069">
    <property type="entry name" value="Pkinase"/>
    <property type="match status" value="1"/>
</dbReference>
<evidence type="ECO:0000259" key="2">
    <source>
        <dbReference type="PROSITE" id="PS50011"/>
    </source>
</evidence>
<dbReference type="PANTHER" id="PTHR46863">
    <property type="entry name" value="OS09G0572100 PROTEIN"/>
    <property type="match status" value="1"/>
</dbReference>
<name>A0AAV9C4H3_ACOCL</name>
<dbReference type="GO" id="GO:0004672">
    <property type="term" value="F:protein kinase activity"/>
    <property type="evidence" value="ECO:0007669"/>
    <property type="project" value="InterPro"/>
</dbReference>